<proteinExistence type="predicted"/>
<dbReference type="Proteomes" id="UP000002014">
    <property type="component" value="Chromosome"/>
</dbReference>
<accession>A8G384</accession>
<dbReference type="HOGENOM" id="CLU_554179_0_0_3"/>
<dbReference type="InterPro" id="IPR038461">
    <property type="entry name" value="Schlafen_AlbA_2_dom_sf"/>
</dbReference>
<dbReference type="InterPro" id="IPR007421">
    <property type="entry name" value="Schlafen_AlbA_2_dom"/>
</dbReference>
<dbReference type="Pfam" id="PF04326">
    <property type="entry name" value="SLFN_AlbA_2"/>
    <property type="match status" value="1"/>
</dbReference>
<dbReference type="STRING" id="93060.P9215_04491"/>
<dbReference type="EMBL" id="CP000825">
    <property type="protein sequence ID" value="ABV50065.1"/>
    <property type="molecule type" value="Genomic_DNA"/>
</dbReference>
<evidence type="ECO:0000259" key="1">
    <source>
        <dbReference type="Pfam" id="PF04326"/>
    </source>
</evidence>
<reference evidence="2 3" key="1">
    <citation type="journal article" date="2007" name="PLoS Genet.">
        <title>Patterns and implications of gene gain and loss in the evolution of Prochlorococcus.</title>
        <authorList>
            <person name="Kettler G.C."/>
            <person name="Martiny A.C."/>
            <person name="Huang K."/>
            <person name="Zucker J."/>
            <person name="Coleman M.L."/>
            <person name="Rodrigue S."/>
            <person name="Chen F."/>
            <person name="Lapidus A."/>
            <person name="Ferriera S."/>
            <person name="Johnson J."/>
            <person name="Steglich C."/>
            <person name="Church G.M."/>
            <person name="Richardson P."/>
            <person name="Chisholm S.W."/>
        </authorList>
    </citation>
    <scope>NUCLEOTIDE SEQUENCE [LARGE SCALE GENOMIC DNA]</scope>
    <source>
        <strain evidence="2 3">MIT 9215</strain>
    </source>
</reference>
<dbReference type="RefSeq" id="WP_012007207.1">
    <property type="nucleotide sequence ID" value="NC_009840.1"/>
</dbReference>
<dbReference type="eggNOG" id="COG2865">
    <property type="taxonomic scope" value="Bacteria"/>
</dbReference>
<evidence type="ECO:0000313" key="2">
    <source>
        <dbReference type="EMBL" id="ABV50065.1"/>
    </source>
</evidence>
<feature type="domain" description="Schlafen AlbA-2" evidence="1">
    <location>
        <begin position="341"/>
        <end position="480"/>
    </location>
</feature>
<evidence type="ECO:0000313" key="3">
    <source>
        <dbReference type="Proteomes" id="UP000002014"/>
    </source>
</evidence>
<dbReference type="AlphaFoldDB" id="A8G384"/>
<gene>
    <name evidence="2" type="ordered locus">P9215_04491</name>
</gene>
<dbReference type="PANTHER" id="PTHR30595">
    <property type="entry name" value="GLPR-RELATED TRANSCRIPTIONAL REPRESSOR"/>
    <property type="match status" value="1"/>
</dbReference>
<organism evidence="2 3">
    <name type="scientific">Prochlorococcus marinus (strain MIT 9215)</name>
    <dbReference type="NCBI Taxonomy" id="93060"/>
    <lineage>
        <taxon>Bacteria</taxon>
        <taxon>Bacillati</taxon>
        <taxon>Cyanobacteriota</taxon>
        <taxon>Cyanophyceae</taxon>
        <taxon>Synechococcales</taxon>
        <taxon>Prochlorococcaceae</taxon>
        <taxon>Prochlorococcus</taxon>
    </lineage>
</organism>
<protein>
    <recommendedName>
        <fullName evidence="1">Schlafen AlbA-2 domain-containing protein</fullName>
    </recommendedName>
</protein>
<dbReference type="OrthoDB" id="9798761at2"/>
<dbReference type="PANTHER" id="PTHR30595:SF6">
    <property type="entry name" value="SCHLAFEN ALBA-2 DOMAIN-CONTAINING PROTEIN"/>
    <property type="match status" value="1"/>
</dbReference>
<dbReference type="Gene3D" id="3.30.950.30">
    <property type="entry name" value="Schlafen, AAA domain"/>
    <property type="match status" value="1"/>
</dbReference>
<sequence>MLATELDIKKKGKLYQLKYKNKRIRCYSSEDFVEHENQELIEFIREDLYRCGELNFRKNQRLHFKTTPCAYYLFSSDKNLIKPDYYEGRNFDEFISNYLLCDFLFLECRDFIQKELFKVRNIIRDKIGSENYRNLTLYSLHRSYYNGLKIYDTDGIGYGYGFNNQELRKKTTYEGDYSHTDLMEELTTWIDDDDYENMVPPEMGIGWNRDNYKKGEKAWISEKEFSKGEVPKIILKIFNECTEFEKASILTLFHNTGRYSFLIPLAYIRGWINKRDYISSSMVVKELKGIDKKSSDHFLYAKHDHQDLYKSLNELSVLCFNFANIGTKSQRDLWNKIKQGESTTVEFKETLSLDIRESQKKDFNLKKERKKIEHSVLKTIAGFLNSEGGTLFIGVRDKNNEIVGIGNEKQLVFGSSIDKMRLHLENLINREFDKGNPLIKVSNPEVFKKSILVINCSPSKKPVFIDGKFYIRKGPRTDDLNTEEYHNYLEQN</sequence>
<dbReference type="KEGG" id="pmh:P9215_04491"/>
<name>A8G384_PROM2</name>